<name>A0ABX7ALL8_9BACI</name>
<dbReference type="Pfam" id="PF00149">
    <property type="entry name" value="Metallophos"/>
    <property type="match status" value="1"/>
</dbReference>
<evidence type="ECO:0000313" key="3">
    <source>
        <dbReference type="Proteomes" id="UP000596049"/>
    </source>
</evidence>
<dbReference type="Proteomes" id="UP000596049">
    <property type="component" value="Chromosome"/>
</dbReference>
<protein>
    <submittedName>
        <fullName evidence="2">Metallophosphoesterase</fullName>
    </submittedName>
</protein>
<keyword evidence="3" id="KW-1185">Reference proteome</keyword>
<dbReference type="InterPro" id="IPR029052">
    <property type="entry name" value="Metallo-depent_PP-like"/>
</dbReference>
<evidence type="ECO:0000259" key="1">
    <source>
        <dbReference type="Pfam" id="PF00149"/>
    </source>
</evidence>
<dbReference type="Gene3D" id="3.60.21.10">
    <property type="match status" value="1"/>
</dbReference>
<gene>
    <name evidence="2" type="ORF">FJQ98_16275</name>
</gene>
<dbReference type="RefSeq" id="WP_053595731.1">
    <property type="nucleotide sequence ID" value="NZ_CP067341.1"/>
</dbReference>
<proteinExistence type="predicted"/>
<feature type="domain" description="Calcineurin-like phosphoesterase" evidence="1">
    <location>
        <begin position="1"/>
        <end position="148"/>
    </location>
</feature>
<sequence length="189" mass="22144">MNTWLTSDSHFHHKNILTFENRPYSTLEEMNVGMIEAWNKVVKKGDLVYHLGDFVFGGYSKWIDILPRLNGDKVLIQGNHDDDKVVKRMLEEGYIKELHTVGMKMKYQKQNMWLTHYPMEIGLRPNKWSVSGHIHSQPNKYDNQLNLGVDSPLLSYKPFGEPLHIDELLQIMNDRTESITNQFLEMRGN</sequence>
<dbReference type="EMBL" id="CP067341">
    <property type="protein sequence ID" value="QQP10801.1"/>
    <property type="molecule type" value="Genomic_DNA"/>
</dbReference>
<dbReference type="SUPFAM" id="SSF56300">
    <property type="entry name" value="Metallo-dependent phosphatases"/>
    <property type="match status" value="1"/>
</dbReference>
<evidence type="ECO:0000313" key="2">
    <source>
        <dbReference type="EMBL" id="QQP10801.1"/>
    </source>
</evidence>
<accession>A0ABX7ALL8</accession>
<reference evidence="2 3" key="1">
    <citation type="submission" date="2020-01" db="EMBL/GenBank/DDBJ databases">
        <authorList>
            <person name="Liu G."/>
            <person name="Liu B."/>
        </authorList>
    </citation>
    <scope>NUCLEOTIDE SEQUENCE [LARGE SCALE GENOMIC DNA]</scope>
    <source>
        <strain evidence="2 3">FJAT-51161</strain>
    </source>
</reference>
<organism evidence="2 3">
    <name type="scientific">Lysinibacillus agricola</name>
    <dbReference type="NCBI Taxonomy" id="2590012"/>
    <lineage>
        <taxon>Bacteria</taxon>
        <taxon>Bacillati</taxon>
        <taxon>Bacillota</taxon>
        <taxon>Bacilli</taxon>
        <taxon>Bacillales</taxon>
        <taxon>Bacillaceae</taxon>
        <taxon>Lysinibacillus</taxon>
    </lineage>
</organism>
<dbReference type="InterPro" id="IPR004843">
    <property type="entry name" value="Calcineurin-like_PHP"/>
</dbReference>